<keyword evidence="3" id="KW-1185">Reference proteome</keyword>
<evidence type="ECO:0000256" key="1">
    <source>
        <dbReference type="SAM" id="SignalP"/>
    </source>
</evidence>
<sequence length="117" mass="13107">MKTFKSLVLILCLSVFTTFTIQANENPNPILKAKKVLHTEIASIIGNSAPIKTNKTVKANVSFMLNSKGEIVILDVDSNSKQLAYFIKRKLNYKKINHEDVKKGSVYELPITLKKGK</sequence>
<keyword evidence="1" id="KW-0732">Signal</keyword>
<accession>A0ABM9PC28</accession>
<organism evidence="2 3">
    <name type="scientific">Tenacibaculum polynesiense</name>
    <dbReference type="NCBI Taxonomy" id="3137857"/>
    <lineage>
        <taxon>Bacteria</taxon>
        <taxon>Pseudomonadati</taxon>
        <taxon>Bacteroidota</taxon>
        <taxon>Flavobacteriia</taxon>
        <taxon>Flavobacteriales</taxon>
        <taxon>Flavobacteriaceae</taxon>
        <taxon>Tenacibaculum</taxon>
    </lineage>
</organism>
<feature type="chain" id="PRO_5045354627" evidence="1">
    <location>
        <begin position="24"/>
        <end position="117"/>
    </location>
</feature>
<dbReference type="Proteomes" id="UP001497527">
    <property type="component" value="Unassembled WGS sequence"/>
</dbReference>
<comment type="caution">
    <text evidence="2">The sequence shown here is derived from an EMBL/GenBank/DDBJ whole genome shotgun (WGS) entry which is preliminary data.</text>
</comment>
<feature type="signal peptide" evidence="1">
    <location>
        <begin position="1"/>
        <end position="23"/>
    </location>
</feature>
<dbReference type="RefSeq" id="WP_348717190.1">
    <property type="nucleotide sequence ID" value="NZ_CAXJIO010000012.1"/>
</dbReference>
<name>A0ABM9PC28_9FLAO</name>
<reference evidence="2 3" key="1">
    <citation type="submission" date="2024-05" db="EMBL/GenBank/DDBJ databases">
        <authorList>
            <person name="Duchaud E."/>
        </authorList>
    </citation>
    <scope>NUCLEOTIDE SEQUENCE [LARGE SCALE GENOMIC DNA]</scope>
    <source>
        <strain evidence="2">Ena-SAMPLE-TAB-13-05-2024-13:56:06:370-140308</strain>
    </source>
</reference>
<evidence type="ECO:0000313" key="3">
    <source>
        <dbReference type="Proteomes" id="UP001497527"/>
    </source>
</evidence>
<protein>
    <submittedName>
        <fullName evidence="2">Uncharacterized protein</fullName>
    </submittedName>
</protein>
<dbReference type="EMBL" id="CAXJIO010000012">
    <property type="protein sequence ID" value="CAL2103162.1"/>
    <property type="molecule type" value="Genomic_DNA"/>
</dbReference>
<proteinExistence type="predicted"/>
<gene>
    <name evidence="2" type="ORF">T190423A01A_30276</name>
</gene>
<evidence type="ECO:0000313" key="2">
    <source>
        <dbReference type="EMBL" id="CAL2103162.1"/>
    </source>
</evidence>